<dbReference type="GO" id="GO:0006412">
    <property type="term" value="P:translation"/>
    <property type="evidence" value="ECO:0007669"/>
    <property type="project" value="UniProtKB-UniRule"/>
</dbReference>
<dbReference type="AlphaFoldDB" id="A0A0S7XQK8"/>
<comment type="subunit">
    <text evidence="7 9">Part of the 50S ribosomal subunit. Forms a cluster with proteins L14 and L19.</text>
</comment>
<evidence type="ECO:0000256" key="6">
    <source>
        <dbReference type="ARBA" id="ARBA00035243"/>
    </source>
</evidence>
<organism evidence="10 11">
    <name type="scientific">candidate division KD3-62 bacterium DG_56</name>
    <dbReference type="NCBI Taxonomy" id="1704032"/>
    <lineage>
        <taxon>Bacteria</taxon>
        <taxon>candidate division KD3-62</taxon>
    </lineage>
</organism>
<dbReference type="InterPro" id="IPR019926">
    <property type="entry name" value="Ribosomal_uL3_CS"/>
</dbReference>
<keyword evidence="5 7" id="KW-0687">Ribonucleoprotein</keyword>
<dbReference type="Pfam" id="PF00297">
    <property type="entry name" value="Ribosomal_L3"/>
    <property type="match status" value="1"/>
</dbReference>
<evidence type="ECO:0000256" key="5">
    <source>
        <dbReference type="ARBA" id="ARBA00023274"/>
    </source>
</evidence>
<dbReference type="PANTHER" id="PTHR11229:SF16">
    <property type="entry name" value="LARGE RIBOSOMAL SUBUNIT PROTEIN UL3C"/>
    <property type="match status" value="1"/>
</dbReference>
<dbReference type="Gene3D" id="2.40.30.10">
    <property type="entry name" value="Translation factors"/>
    <property type="match status" value="1"/>
</dbReference>
<comment type="caution">
    <text evidence="10">The sequence shown here is derived from an EMBL/GenBank/DDBJ whole genome shotgun (WGS) entry which is preliminary data.</text>
</comment>
<evidence type="ECO:0000256" key="9">
    <source>
        <dbReference type="RuleBase" id="RU003906"/>
    </source>
</evidence>
<reference evidence="10 11" key="1">
    <citation type="journal article" date="2015" name="Microbiome">
        <title>Genomic resolution of linkages in carbon, nitrogen, and sulfur cycling among widespread estuary sediment bacteria.</title>
        <authorList>
            <person name="Baker B.J."/>
            <person name="Lazar C.S."/>
            <person name="Teske A.P."/>
            <person name="Dick G.J."/>
        </authorList>
    </citation>
    <scope>NUCLEOTIDE SEQUENCE [LARGE SCALE GENOMIC DNA]</scope>
    <source>
        <strain evidence="10">DG_56</strain>
    </source>
</reference>
<dbReference type="Gene3D" id="3.30.160.810">
    <property type="match status" value="1"/>
</dbReference>
<dbReference type="SUPFAM" id="SSF50447">
    <property type="entry name" value="Translation proteins"/>
    <property type="match status" value="1"/>
</dbReference>
<evidence type="ECO:0000313" key="10">
    <source>
        <dbReference type="EMBL" id="KPJ64714.1"/>
    </source>
</evidence>
<evidence type="ECO:0000256" key="4">
    <source>
        <dbReference type="ARBA" id="ARBA00022980"/>
    </source>
</evidence>
<comment type="similarity">
    <text evidence="1 7 8">Belongs to the universal ribosomal protein uL3 family.</text>
</comment>
<dbReference type="InterPro" id="IPR000597">
    <property type="entry name" value="Ribosomal_uL3"/>
</dbReference>
<dbReference type="InterPro" id="IPR009000">
    <property type="entry name" value="Transl_B-barrel_sf"/>
</dbReference>
<evidence type="ECO:0000256" key="1">
    <source>
        <dbReference type="ARBA" id="ARBA00006540"/>
    </source>
</evidence>
<dbReference type="Proteomes" id="UP000052020">
    <property type="component" value="Unassembled WGS sequence"/>
</dbReference>
<comment type="function">
    <text evidence="7 9">One of the primary rRNA binding proteins, it binds directly near the 3'-end of the 23S rRNA, where it nucleates assembly of the 50S subunit.</text>
</comment>
<evidence type="ECO:0000256" key="8">
    <source>
        <dbReference type="RuleBase" id="RU003905"/>
    </source>
</evidence>
<dbReference type="GO" id="GO:0019843">
    <property type="term" value="F:rRNA binding"/>
    <property type="evidence" value="ECO:0007669"/>
    <property type="project" value="UniProtKB-UniRule"/>
</dbReference>
<evidence type="ECO:0000256" key="7">
    <source>
        <dbReference type="HAMAP-Rule" id="MF_01325"/>
    </source>
</evidence>
<gene>
    <name evidence="7" type="primary">rplC</name>
    <name evidence="10" type="ORF">AMK68_00885</name>
</gene>
<keyword evidence="3 7" id="KW-0694">RNA-binding</keyword>
<sequence length="222" mass="23821">MLPVVKGILGRKLGMTQVFLEDGRAVPVTVLEAGPCVVVQKRERELDGYEAIQVGYQEIKARRVNSPRAGHFKKAGVEPKRTLGEFRLVDCDALSVGDELRADLFQSGERVNVSGISKGRGFAGGVKRHGFKGGPASHGSMQHRRPASSGATDAARTFKGTRKPGHMGAVKVTVKGLEVLRVDPERNLILVKGAVPGPPGGPIRITLPVRHERKSGKVKIVT</sequence>
<dbReference type="InterPro" id="IPR019927">
    <property type="entry name" value="Ribosomal_uL3_bac/org-type"/>
</dbReference>
<keyword evidence="2 7" id="KW-0699">rRNA-binding</keyword>
<dbReference type="HAMAP" id="MF_01325_B">
    <property type="entry name" value="Ribosomal_uL3_B"/>
    <property type="match status" value="1"/>
</dbReference>
<dbReference type="GO" id="GO:0022625">
    <property type="term" value="C:cytosolic large ribosomal subunit"/>
    <property type="evidence" value="ECO:0007669"/>
    <property type="project" value="TreeGrafter"/>
</dbReference>
<evidence type="ECO:0000313" key="11">
    <source>
        <dbReference type="Proteomes" id="UP000052020"/>
    </source>
</evidence>
<evidence type="ECO:0000256" key="2">
    <source>
        <dbReference type="ARBA" id="ARBA00022730"/>
    </source>
</evidence>
<evidence type="ECO:0000256" key="3">
    <source>
        <dbReference type="ARBA" id="ARBA00022884"/>
    </source>
</evidence>
<name>A0A0S7XQK8_9BACT</name>
<dbReference type="GO" id="GO:0003735">
    <property type="term" value="F:structural constituent of ribosome"/>
    <property type="evidence" value="ECO:0007669"/>
    <property type="project" value="UniProtKB-UniRule"/>
</dbReference>
<accession>A0A0S7XQK8</accession>
<dbReference type="FunFam" id="2.40.30.10:FF:000004">
    <property type="entry name" value="50S ribosomal protein L3"/>
    <property type="match status" value="1"/>
</dbReference>
<protein>
    <recommendedName>
        <fullName evidence="6 7">Large ribosomal subunit protein uL3</fullName>
    </recommendedName>
</protein>
<dbReference type="NCBIfam" id="TIGR03625">
    <property type="entry name" value="L3_bact"/>
    <property type="match status" value="1"/>
</dbReference>
<dbReference type="PATRIC" id="fig|1704032.3.peg.1056"/>
<keyword evidence="4 7" id="KW-0689">Ribosomal protein</keyword>
<dbReference type="PANTHER" id="PTHR11229">
    <property type="entry name" value="50S RIBOSOMAL PROTEIN L3"/>
    <property type="match status" value="1"/>
</dbReference>
<dbReference type="PROSITE" id="PS00474">
    <property type="entry name" value="RIBOSOMAL_L3"/>
    <property type="match status" value="1"/>
</dbReference>
<dbReference type="FunFam" id="3.30.160.810:FF:000001">
    <property type="entry name" value="50S ribosomal protein L3"/>
    <property type="match status" value="1"/>
</dbReference>
<dbReference type="EMBL" id="LIZY01000011">
    <property type="protein sequence ID" value="KPJ64714.1"/>
    <property type="molecule type" value="Genomic_DNA"/>
</dbReference>
<proteinExistence type="inferred from homology"/>